<dbReference type="InterPro" id="IPR046256">
    <property type="entry name" value="DUF6289"/>
</dbReference>
<dbReference type="EMBL" id="JAGSPJ010000008">
    <property type="protein sequence ID" value="MBR7801623.1"/>
    <property type="molecule type" value="Genomic_DNA"/>
</dbReference>
<dbReference type="Pfam" id="PF19806">
    <property type="entry name" value="DUF6289"/>
    <property type="match status" value="1"/>
</dbReference>
<gene>
    <name evidence="2" type="ORF">KDM90_16545</name>
</gene>
<evidence type="ECO:0000256" key="1">
    <source>
        <dbReference type="SAM" id="SignalP"/>
    </source>
</evidence>
<sequence>MKLKTIKVLSLAAICVAAVSAMSLNALARPAYGYTTFYFSDASKTEAVGELEFMCSGRSVMDGVVTPYTTTYTYRCN</sequence>
<comment type="caution">
    <text evidence="2">The sequence shown here is derived from an EMBL/GenBank/DDBJ whole genome shotgun (WGS) entry which is preliminary data.</text>
</comment>
<accession>A0A941EAN6</accession>
<protein>
    <submittedName>
        <fullName evidence="2">Uncharacterized protein</fullName>
    </submittedName>
</protein>
<keyword evidence="3" id="KW-1185">Reference proteome</keyword>
<organism evidence="2 3">
    <name type="scientific">Undibacterium fentianense</name>
    <dbReference type="NCBI Taxonomy" id="2828728"/>
    <lineage>
        <taxon>Bacteria</taxon>
        <taxon>Pseudomonadati</taxon>
        <taxon>Pseudomonadota</taxon>
        <taxon>Betaproteobacteria</taxon>
        <taxon>Burkholderiales</taxon>
        <taxon>Oxalobacteraceae</taxon>
        <taxon>Undibacterium</taxon>
    </lineage>
</organism>
<evidence type="ECO:0000313" key="2">
    <source>
        <dbReference type="EMBL" id="MBR7801623.1"/>
    </source>
</evidence>
<keyword evidence="1" id="KW-0732">Signal</keyword>
<dbReference type="AlphaFoldDB" id="A0A941EAN6"/>
<dbReference type="Proteomes" id="UP000678545">
    <property type="component" value="Unassembled WGS sequence"/>
</dbReference>
<feature type="chain" id="PRO_5037359972" evidence="1">
    <location>
        <begin position="29"/>
        <end position="77"/>
    </location>
</feature>
<dbReference type="RefSeq" id="WP_212676754.1">
    <property type="nucleotide sequence ID" value="NZ_JAGSPJ010000008.1"/>
</dbReference>
<feature type="signal peptide" evidence="1">
    <location>
        <begin position="1"/>
        <end position="28"/>
    </location>
</feature>
<evidence type="ECO:0000313" key="3">
    <source>
        <dbReference type="Proteomes" id="UP000678545"/>
    </source>
</evidence>
<name>A0A941EAN6_9BURK</name>
<reference evidence="2" key="1">
    <citation type="submission" date="2021-04" db="EMBL/GenBank/DDBJ databases">
        <title>novel species isolated from subtropical streams in China.</title>
        <authorList>
            <person name="Lu H."/>
        </authorList>
    </citation>
    <scope>NUCLEOTIDE SEQUENCE</scope>
    <source>
        <strain evidence="2">FT137W</strain>
    </source>
</reference>
<proteinExistence type="predicted"/>